<evidence type="ECO:0000313" key="2">
    <source>
        <dbReference type="Proteomes" id="UP000007127"/>
    </source>
</evidence>
<dbReference type="RefSeq" id="WP_007091719.1">
    <property type="nucleotide sequence ID" value="NZ_CP004389.1"/>
</dbReference>
<sequence length="119" mass="14079">MTIGWNDQFEAFLQDYQQYLDEFPEMGWHEKMLRNFHENLPLVLAGDRGITASSPFFRLHAAIMLMLDARKKLTPLQRRKCKGLTVRWIRLERSARTRPVGEGHRIEYDPSIYEIGQND</sequence>
<dbReference type="AlphaFoldDB" id="A0AB72UJ33"/>
<geneLocation type="plasmid" evidence="2"/>
<reference evidence="1 2" key="1">
    <citation type="journal article" date="2012" name="J. Bacteriol.">
        <title>Genome sequence of Thalassospira xiamenensis type strain M-5.</title>
        <authorList>
            <person name="Lai Q."/>
            <person name="Shao Z."/>
        </authorList>
    </citation>
    <scope>NUCLEOTIDE SEQUENCE [LARGE SCALE GENOMIC DNA]</scope>
    <source>
        <strain evidence="1 2">M-5</strain>
    </source>
</reference>
<gene>
    <name evidence="1" type="ORF">TH3_21118</name>
</gene>
<evidence type="ECO:0000313" key="1">
    <source>
        <dbReference type="EMBL" id="AJD54296.1"/>
    </source>
</evidence>
<dbReference type="EMBL" id="CP004389">
    <property type="protein sequence ID" value="AJD54296.1"/>
    <property type="molecule type" value="Genomic_DNA"/>
</dbReference>
<proteinExistence type="predicted"/>
<organism evidence="1 2">
    <name type="scientific">Thalassospira xiamenensis M-5 = DSM 17429</name>
    <dbReference type="NCBI Taxonomy" id="1123366"/>
    <lineage>
        <taxon>Bacteria</taxon>
        <taxon>Pseudomonadati</taxon>
        <taxon>Pseudomonadota</taxon>
        <taxon>Alphaproteobacteria</taxon>
        <taxon>Rhodospirillales</taxon>
        <taxon>Thalassospiraceae</taxon>
        <taxon>Thalassospira</taxon>
    </lineage>
</organism>
<dbReference type="KEGG" id="txi:TH3_21118"/>
<accession>A0AB72UJ33</accession>
<protein>
    <submittedName>
        <fullName evidence="1">Uncharacterized protein</fullName>
    </submittedName>
</protein>
<dbReference type="GeneID" id="31929865"/>
<dbReference type="Proteomes" id="UP000007127">
    <property type="component" value="Plasmid"/>
</dbReference>
<name>A0AB72UJ33_9PROT</name>
<keyword evidence="1" id="KW-0614">Plasmid</keyword>